<dbReference type="FunFam" id="3.40.80.10:FF:000008">
    <property type="entry name" value="N-acetylmuramoyl-L-alanine amidase"/>
    <property type="match status" value="1"/>
</dbReference>
<evidence type="ECO:0000259" key="2">
    <source>
        <dbReference type="SMART" id="SM00644"/>
    </source>
</evidence>
<proteinExistence type="inferred from homology"/>
<dbReference type="AlphaFoldDB" id="A0A2A4HWY2"/>
<dbReference type="SMART" id="SM00701">
    <property type="entry name" value="PGRP"/>
    <property type="match status" value="1"/>
</dbReference>
<dbReference type="PROSITE" id="PS00018">
    <property type="entry name" value="EF_HAND_1"/>
    <property type="match status" value="1"/>
</dbReference>
<dbReference type="InterPro" id="IPR006619">
    <property type="entry name" value="PGRP_domain_met/bac"/>
</dbReference>
<protein>
    <submittedName>
        <fullName evidence="4">N-acetylmuramoyl-L-alanine amidase</fullName>
    </submittedName>
</protein>
<reference evidence="4 5" key="1">
    <citation type="submission" date="2017-09" db="EMBL/GenBank/DDBJ databases">
        <title>Sphingomonas ginsenosidimutans KACC 14949, whole genome shotgun sequence.</title>
        <authorList>
            <person name="Feng G."/>
            <person name="Zhu H."/>
        </authorList>
    </citation>
    <scope>NUCLEOTIDE SEQUENCE [LARGE SCALE GENOMIC DNA]</scope>
    <source>
        <strain evidence="4 5">KACC 14949</strain>
    </source>
</reference>
<name>A0A2A4HWY2_9SPHN</name>
<evidence type="ECO:0000313" key="4">
    <source>
        <dbReference type="EMBL" id="PCG08880.1"/>
    </source>
</evidence>
<dbReference type="PANTHER" id="PTHR11022">
    <property type="entry name" value="PEPTIDOGLYCAN RECOGNITION PROTEIN"/>
    <property type="match status" value="1"/>
</dbReference>
<dbReference type="CDD" id="cd06583">
    <property type="entry name" value="PGRP"/>
    <property type="match status" value="1"/>
</dbReference>
<dbReference type="GO" id="GO:0008745">
    <property type="term" value="F:N-acetylmuramoyl-L-alanine amidase activity"/>
    <property type="evidence" value="ECO:0007669"/>
    <property type="project" value="InterPro"/>
</dbReference>
<evidence type="ECO:0000256" key="1">
    <source>
        <dbReference type="ARBA" id="ARBA00007553"/>
    </source>
</evidence>
<dbReference type="Pfam" id="PF01510">
    <property type="entry name" value="Amidase_2"/>
    <property type="match status" value="1"/>
</dbReference>
<dbReference type="InterPro" id="IPR036505">
    <property type="entry name" value="Amidase/PGRP_sf"/>
</dbReference>
<accession>A0A2A4HWY2</accession>
<dbReference type="InterPro" id="IPR015510">
    <property type="entry name" value="PGRP"/>
</dbReference>
<feature type="domain" description="Peptidoglycan recognition protein family" evidence="3">
    <location>
        <begin position="19"/>
        <end position="155"/>
    </location>
</feature>
<dbReference type="SUPFAM" id="SSF55846">
    <property type="entry name" value="N-acetylmuramoyl-L-alanine amidase-like"/>
    <property type="match status" value="1"/>
</dbReference>
<organism evidence="4 5">
    <name type="scientific">Sphingomonas ginsenosidimutans</name>
    <dbReference type="NCBI Taxonomy" id="862134"/>
    <lineage>
        <taxon>Bacteria</taxon>
        <taxon>Pseudomonadati</taxon>
        <taxon>Pseudomonadota</taxon>
        <taxon>Alphaproteobacteria</taxon>
        <taxon>Sphingomonadales</taxon>
        <taxon>Sphingomonadaceae</taxon>
        <taxon>Sphingomonas</taxon>
    </lineage>
</organism>
<gene>
    <name evidence="4" type="ORF">COA17_11015</name>
</gene>
<comment type="similarity">
    <text evidence="1">Belongs to the N-acetylmuramoyl-L-alanine amidase 2 family.</text>
</comment>
<feature type="domain" description="N-acetylmuramoyl-L-alanine amidase" evidence="2">
    <location>
        <begin position="27"/>
        <end position="167"/>
    </location>
</feature>
<sequence>MIAVVVARGVPQPAVDRRLSLLAAPAWQAAARATIARRITSIAIHCSATPAGRDVRAATIRGWHKAKGWSDIGYHFVVDLDGTIEVGRPIAQAGAHVQGYNNNSIGICYVGGLAADGKTSADTRTPAQKAALVALLRELKARFPAAAVKGHRDYSPDANGNGRVDRAEWLKDCPCFDAQAEYADLRA</sequence>
<dbReference type="InterPro" id="IPR002502">
    <property type="entry name" value="Amidase_domain"/>
</dbReference>
<comment type="caution">
    <text evidence="4">The sequence shown here is derived from an EMBL/GenBank/DDBJ whole genome shotgun (WGS) entry which is preliminary data.</text>
</comment>
<evidence type="ECO:0000259" key="3">
    <source>
        <dbReference type="SMART" id="SM00701"/>
    </source>
</evidence>
<evidence type="ECO:0000313" key="5">
    <source>
        <dbReference type="Proteomes" id="UP000218784"/>
    </source>
</evidence>
<dbReference type="Gene3D" id="3.40.80.10">
    <property type="entry name" value="Peptidoglycan recognition protein-like"/>
    <property type="match status" value="1"/>
</dbReference>
<dbReference type="EMBL" id="NWVD01000004">
    <property type="protein sequence ID" value="PCG08880.1"/>
    <property type="molecule type" value="Genomic_DNA"/>
</dbReference>
<dbReference type="SMART" id="SM00644">
    <property type="entry name" value="Ami_2"/>
    <property type="match status" value="1"/>
</dbReference>
<dbReference type="GO" id="GO:0009253">
    <property type="term" value="P:peptidoglycan catabolic process"/>
    <property type="evidence" value="ECO:0007669"/>
    <property type="project" value="InterPro"/>
</dbReference>
<keyword evidence="5" id="KW-1185">Reference proteome</keyword>
<dbReference type="Proteomes" id="UP000218784">
    <property type="component" value="Unassembled WGS sequence"/>
</dbReference>
<dbReference type="InterPro" id="IPR018247">
    <property type="entry name" value="EF_Hand_1_Ca_BS"/>
</dbReference>
<dbReference type="PANTHER" id="PTHR11022:SF41">
    <property type="entry name" value="PEPTIDOGLYCAN-RECOGNITION PROTEIN LC-RELATED"/>
    <property type="match status" value="1"/>
</dbReference>
<dbReference type="GO" id="GO:0008270">
    <property type="term" value="F:zinc ion binding"/>
    <property type="evidence" value="ECO:0007669"/>
    <property type="project" value="InterPro"/>
</dbReference>